<dbReference type="SUPFAM" id="SSF48403">
    <property type="entry name" value="Ankyrin repeat"/>
    <property type="match status" value="1"/>
</dbReference>
<organism evidence="7 8">
    <name type="scientific">Monosiga brevicollis</name>
    <name type="common">Choanoflagellate</name>
    <dbReference type="NCBI Taxonomy" id="81824"/>
    <lineage>
        <taxon>Eukaryota</taxon>
        <taxon>Choanoflagellata</taxon>
        <taxon>Craspedida</taxon>
        <taxon>Salpingoecidae</taxon>
        <taxon>Monosiga</taxon>
    </lineage>
</organism>
<protein>
    <submittedName>
        <fullName evidence="7">Uncharacterized protein</fullName>
    </submittedName>
</protein>
<proteinExistence type="predicted"/>
<evidence type="ECO:0000256" key="3">
    <source>
        <dbReference type="ARBA" id="ARBA00022525"/>
    </source>
</evidence>
<dbReference type="Pfam" id="PF12796">
    <property type="entry name" value="Ank_2"/>
    <property type="match status" value="1"/>
</dbReference>
<feature type="repeat" description="ANK" evidence="6">
    <location>
        <begin position="294"/>
        <end position="326"/>
    </location>
</feature>
<gene>
    <name evidence="7" type="ORF">MONBRDRAFT_7571</name>
</gene>
<dbReference type="PANTHER" id="PTHR31018">
    <property type="entry name" value="SPORULATION-SPECIFIC PROTEIN-RELATED"/>
    <property type="match status" value="1"/>
</dbReference>
<evidence type="ECO:0000256" key="2">
    <source>
        <dbReference type="ARBA" id="ARBA00022512"/>
    </source>
</evidence>
<accession>A9UXE5</accession>
<dbReference type="Gene3D" id="3.80.20.20">
    <property type="entry name" value="Receptor L-domain"/>
    <property type="match status" value="1"/>
</dbReference>
<dbReference type="PROSITE" id="PS50297">
    <property type="entry name" value="ANK_REP_REGION"/>
    <property type="match status" value="4"/>
</dbReference>
<dbReference type="InParanoid" id="A9UXE5"/>
<dbReference type="InterPro" id="IPR036941">
    <property type="entry name" value="Rcpt_L-dom_sf"/>
</dbReference>
<name>A9UXE5_MONBE</name>
<keyword evidence="6" id="KW-0040">ANK repeat</keyword>
<dbReference type="Proteomes" id="UP000001357">
    <property type="component" value="Unassembled WGS sequence"/>
</dbReference>
<keyword evidence="5" id="KW-0325">Glycoprotein</keyword>
<keyword evidence="4" id="KW-0732">Signal</keyword>
<sequence>MSDCSFNVGLYIGCSFELGFRFFFSEGFNVVLALAKQRSSEFGSIDFSTRHCFMMLRWIVCSLLVLMVMTKAHGALAGDKPIIVTDGDGNLFINTSSTSGNTRVFINGVDVLGKLTELREILVDQGFTAAPTNTPVTYSGTVGCQLSNMPSHVTHIVGDVNLVSCTLLTALDLQLFDKLVQVSGYFRIVRNDALINVDGLGKLTSIGDDVIIKDNNALANVDGLRSLTSVGGHLRLRDNAGLTNVDALGSLLSVGSYVRLKHDIAPLHTACRNDHVKVVEMLLKRGVDAKSESNNDTPLQIASVHGHVEMVEMLLKLSVDAEAKKNSGWTPLHTACYYGRVKVVEMLMEHGVDAKAKDNDGQTPLHSVCKAFSPSQKAVQQLLRHGADPDARDLVSQSLRCRTLFAFLLHLRLIPDDLLWQAGARPLDLLLSKSRIELEVGLFFISVLIAETSSLTDEFVLLYSWWQSCWAQPNCFAPTKLRIPMVRT</sequence>
<dbReference type="KEGG" id="mbr:MONBRDRAFT_7571"/>
<comment type="subcellular location">
    <subcellularLocation>
        <location evidence="1">Secreted</location>
        <location evidence="1">Cell wall</location>
    </subcellularLocation>
</comment>
<dbReference type="FunFam" id="3.80.20.20:FF:000049">
    <property type="entry name" value="Predicted protein"/>
    <property type="match status" value="1"/>
</dbReference>
<evidence type="ECO:0000256" key="1">
    <source>
        <dbReference type="ARBA" id="ARBA00004191"/>
    </source>
</evidence>
<dbReference type="SMART" id="SM00248">
    <property type="entry name" value="ANK"/>
    <property type="match status" value="4"/>
</dbReference>
<feature type="repeat" description="ANK" evidence="6">
    <location>
        <begin position="327"/>
        <end position="359"/>
    </location>
</feature>
<keyword evidence="2" id="KW-0134">Cell wall</keyword>
<dbReference type="RefSeq" id="XP_001744969.1">
    <property type="nucleotide sequence ID" value="XM_001744917.1"/>
</dbReference>
<dbReference type="STRING" id="81824.A9UXE5"/>
<evidence type="ECO:0000313" key="7">
    <source>
        <dbReference type="EMBL" id="EDQ90202.1"/>
    </source>
</evidence>
<dbReference type="InterPro" id="IPR036770">
    <property type="entry name" value="Ankyrin_rpt-contain_sf"/>
</dbReference>
<evidence type="ECO:0000256" key="6">
    <source>
        <dbReference type="PROSITE-ProRule" id="PRU00023"/>
    </source>
</evidence>
<dbReference type="Gene3D" id="1.25.40.20">
    <property type="entry name" value="Ankyrin repeat-containing domain"/>
    <property type="match status" value="2"/>
</dbReference>
<dbReference type="EMBL" id="CH991548">
    <property type="protein sequence ID" value="EDQ90202.1"/>
    <property type="molecule type" value="Genomic_DNA"/>
</dbReference>
<keyword evidence="3" id="KW-0964">Secreted</keyword>
<dbReference type="InterPro" id="IPR002110">
    <property type="entry name" value="Ankyrin_rpt"/>
</dbReference>
<keyword evidence="8" id="KW-1185">Reference proteome</keyword>
<feature type="repeat" description="ANK" evidence="6">
    <location>
        <begin position="360"/>
        <end position="394"/>
    </location>
</feature>
<evidence type="ECO:0000313" key="8">
    <source>
        <dbReference type="Proteomes" id="UP000001357"/>
    </source>
</evidence>
<reference evidence="7 8" key="1">
    <citation type="journal article" date="2008" name="Nature">
        <title>The genome of the choanoflagellate Monosiga brevicollis and the origin of metazoans.</title>
        <authorList>
            <consortium name="JGI Sequencing"/>
            <person name="King N."/>
            <person name="Westbrook M.J."/>
            <person name="Young S.L."/>
            <person name="Kuo A."/>
            <person name="Abedin M."/>
            <person name="Chapman J."/>
            <person name="Fairclough S."/>
            <person name="Hellsten U."/>
            <person name="Isogai Y."/>
            <person name="Letunic I."/>
            <person name="Marr M."/>
            <person name="Pincus D."/>
            <person name="Putnam N."/>
            <person name="Rokas A."/>
            <person name="Wright K.J."/>
            <person name="Zuzow R."/>
            <person name="Dirks W."/>
            <person name="Good M."/>
            <person name="Goodstein D."/>
            <person name="Lemons D."/>
            <person name="Li W."/>
            <person name="Lyons J.B."/>
            <person name="Morris A."/>
            <person name="Nichols S."/>
            <person name="Richter D.J."/>
            <person name="Salamov A."/>
            <person name="Bork P."/>
            <person name="Lim W.A."/>
            <person name="Manning G."/>
            <person name="Miller W.T."/>
            <person name="McGinnis W."/>
            <person name="Shapiro H."/>
            <person name="Tjian R."/>
            <person name="Grigoriev I.V."/>
            <person name="Rokhsar D."/>
        </authorList>
    </citation>
    <scope>NUCLEOTIDE SEQUENCE [LARGE SCALE GENOMIC DNA]</scope>
    <source>
        <strain evidence="8">MX1 / ATCC 50154</strain>
    </source>
</reference>
<evidence type="ECO:0000256" key="5">
    <source>
        <dbReference type="ARBA" id="ARBA00023180"/>
    </source>
</evidence>
<dbReference type="PRINTS" id="PR01415">
    <property type="entry name" value="ANKYRIN"/>
</dbReference>
<evidence type="ECO:0000256" key="4">
    <source>
        <dbReference type="ARBA" id="ARBA00022729"/>
    </source>
</evidence>
<dbReference type="InterPro" id="IPR051648">
    <property type="entry name" value="CWI-Assembly_Regulator"/>
</dbReference>
<dbReference type="AlphaFoldDB" id="A9UXE5"/>
<dbReference type="SUPFAM" id="SSF52058">
    <property type="entry name" value="L domain-like"/>
    <property type="match status" value="1"/>
</dbReference>
<feature type="repeat" description="ANK" evidence="6">
    <location>
        <begin position="262"/>
        <end position="294"/>
    </location>
</feature>
<dbReference type="PANTHER" id="PTHR31018:SF3">
    <property type="entry name" value="RECEPTOR PROTEIN-TYROSINE KINASE"/>
    <property type="match status" value="1"/>
</dbReference>
<dbReference type="eggNOG" id="KOG4177">
    <property type="taxonomic scope" value="Eukaryota"/>
</dbReference>
<dbReference type="GeneID" id="5890109"/>
<dbReference type="PROSITE" id="PS50088">
    <property type="entry name" value="ANK_REPEAT"/>
    <property type="match status" value="4"/>
</dbReference>
<dbReference type="Pfam" id="PF13637">
    <property type="entry name" value="Ank_4"/>
    <property type="match status" value="1"/>
</dbReference>